<sequence length="243" mass="27642">MAMNLQDIAPISAVSWGEFLESPQIMYNLFQPTYLAGGVSFQSDVVYDMSKASVCHRLRDLIVNNIEELHRVTNDLLSMPILFKLKVEHTRTDAGIVTVKRKWRDEFAVLVNTRHYSIRDKLSHKLTEAMQLMQENKKFCLKIDFGPSISHWYSGLVDAHPGLCDGRLNDDSGGTTIWVTNYSSPIESCFSPFCILGCLPFWLLCGGPCYTINRKVKCIDTKCEFFNLGVTMLRGARYIVQIQ</sequence>
<reference evidence="1 2" key="1">
    <citation type="submission" date="2022-12" db="EMBL/GenBank/DDBJ databases">
        <title>Chromosome-level genome of Tegillarca granosa.</title>
        <authorList>
            <person name="Kim J."/>
        </authorList>
    </citation>
    <scope>NUCLEOTIDE SEQUENCE [LARGE SCALE GENOMIC DNA]</scope>
    <source>
        <strain evidence="1">Teg-2019</strain>
        <tissue evidence="1">Adductor muscle</tissue>
    </source>
</reference>
<proteinExistence type="predicted"/>
<accession>A0ABQ9F8J8</accession>
<dbReference type="EMBL" id="JARBDR010000342">
    <property type="protein sequence ID" value="KAJ8313674.1"/>
    <property type="molecule type" value="Genomic_DNA"/>
</dbReference>
<comment type="caution">
    <text evidence="1">The sequence shown here is derived from an EMBL/GenBank/DDBJ whole genome shotgun (WGS) entry which is preliminary data.</text>
</comment>
<dbReference type="Proteomes" id="UP001217089">
    <property type="component" value="Unassembled WGS sequence"/>
</dbReference>
<keyword evidence="2" id="KW-1185">Reference proteome</keyword>
<gene>
    <name evidence="1" type="ORF">KUTeg_008235</name>
</gene>
<evidence type="ECO:0000313" key="2">
    <source>
        <dbReference type="Proteomes" id="UP001217089"/>
    </source>
</evidence>
<organism evidence="1 2">
    <name type="scientific">Tegillarca granosa</name>
    <name type="common">Malaysian cockle</name>
    <name type="synonym">Anadara granosa</name>
    <dbReference type="NCBI Taxonomy" id="220873"/>
    <lineage>
        <taxon>Eukaryota</taxon>
        <taxon>Metazoa</taxon>
        <taxon>Spiralia</taxon>
        <taxon>Lophotrochozoa</taxon>
        <taxon>Mollusca</taxon>
        <taxon>Bivalvia</taxon>
        <taxon>Autobranchia</taxon>
        <taxon>Pteriomorphia</taxon>
        <taxon>Arcoida</taxon>
        <taxon>Arcoidea</taxon>
        <taxon>Arcidae</taxon>
        <taxon>Tegillarca</taxon>
    </lineage>
</organism>
<evidence type="ECO:0000313" key="1">
    <source>
        <dbReference type="EMBL" id="KAJ8313674.1"/>
    </source>
</evidence>
<name>A0ABQ9F8J8_TEGGR</name>
<protein>
    <submittedName>
        <fullName evidence="1">Uncharacterized protein</fullName>
    </submittedName>
</protein>